<gene>
    <name evidence="2" type="primary">yfcP</name>
    <name evidence="2" type="ORF">ARTV_1978</name>
</gene>
<accession>A0A3B0MIN3</accession>
<feature type="signal peptide" evidence="1">
    <location>
        <begin position="1"/>
        <end position="23"/>
    </location>
</feature>
<reference evidence="2" key="1">
    <citation type="submission" date="2018-04" db="EMBL/GenBank/DDBJ databases">
        <authorList>
            <person name="Go L.Y."/>
            <person name="Mitchell J.A."/>
        </authorList>
    </citation>
    <scope>NUCLEOTIDE SEQUENCE</scope>
    <source>
        <strain evidence="2">ARTV</strain>
    </source>
</reference>
<dbReference type="SUPFAM" id="SSF49401">
    <property type="entry name" value="Bacterial adhesins"/>
    <property type="match status" value="1"/>
</dbReference>
<dbReference type="PANTHER" id="PTHR33420:SF26">
    <property type="entry name" value="FIMBRIAL SUBUNIT"/>
    <property type="match status" value="1"/>
</dbReference>
<proteinExistence type="predicted"/>
<dbReference type="AlphaFoldDB" id="A0A3B0MIN3"/>
<evidence type="ECO:0000256" key="1">
    <source>
        <dbReference type="SAM" id="SignalP"/>
    </source>
</evidence>
<protein>
    <submittedName>
        <fullName evidence="2">Putative fimbrial-like protein YfcP</fullName>
    </submittedName>
</protein>
<dbReference type="GO" id="GO:0043709">
    <property type="term" value="P:cell adhesion involved in single-species biofilm formation"/>
    <property type="evidence" value="ECO:0007669"/>
    <property type="project" value="TreeGrafter"/>
</dbReference>
<evidence type="ECO:0000313" key="2">
    <source>
        <dbReference type="EMBL" id="SSW95879.1"/>
    </source>
</evidence>
<sequence precursor="true">MKNTLTSYFISISLILFSKIVFSTTDGTVTFSETMIDTSCNVTLSPGSSSSSLAIDMSVYMKDKVPSTSGQKVTGSERPLAFRLKDCPHYDGYSIVPKITFKANNDDHNPKLIKLDGSGAEGVGIGFYDDSGNLLDIRDIYQHNIATPKGGGVIYHSF</sequence>
<dbReference type="InterPro" id="IPR008966">
    <property type="entry name" value="Adhesion_dom_sf"/>
</dbReference>
<dbReference type="GO" id="GO:0009289">
    <property type="term" value="C:pilus"/>
    <property type="evidence" value="ECO:0007669"/>
    <property type="project" value="InterPro"/>
</dbReference>
<name>A0A3B0MIN3_9GAMM</name>
<keyword evidence="1" id="KW-0732">Signal</keyword>
<dbReference type="InterPro" id="IPR036937">
    <property type="entry name" value="Adhesion_dom_fimbrial_sf"/>
</dbReference>
<dbReference type="InterPro" id="IPR050263">
    <property type="entry name" value="Bact_Fimbrial_Adh_Pro"/>
</dbReference>
<dbReference type="EMBL" id="UFQR01000007">
    <property type="protein sequence ID" value="SSW95879.1"/>
    <property type="molecule type" value="Genomic_DNA"/>
</dbReference>
<dbReference type="Gene3D" id="2.60.40.1090">
    <property type="entry name" value="Fimbrial-type adhesion domain"/>
    <property type="match status" value="1"/>
</dbReference>
<organism evidence="2">
    <name type="scientific">Arsenophonus endosymbiont of Trialeurodes vaporariorum</name>
    <dbReference type="NCBI Taxonomy" id="235567"/>
    <lineage>
        <taxon>Bacteria</taxon>
        <taxon>Pseudomonadati</taxon>
        <taxon>Pseudomonadota</taxon>
        <taxon>Gammaproteobacteria</taxon>
        <taxon>Enterobacterales</taxon>
        <taxon>Morganellaceae</taxon>
        <taxon>Arsenophonus</taxon>
    </lineage>
</organism>
<dbReference type="PANTHER" id="PTHR33420">
    <property type="entry name" value="FIMBRIAL SUBUNIT ELFA-RELATED"/>
    <property type="match status" value="1"/>
</dbReference>
<feature type="chain" id="PRO_5017192958" evidence="1">
    <location>
        <begin position="24"/>
        <end position="158"/>
    </location>
</feature>